<dbReference type="HOGENOM" id="CLU_3234773_0_0_4"/>
<dbReference type="EMBL" id="AFHS01000054">
    <property type="protein sequence ID" value="EGK07692.1"/>
    <property type="molecule type" value="Genomic_DNA"/>
</dbReference>
<reference evidence="1 2" key="1">
    <citation type="submission" date="2011-04" db="EMBL/GenBank/DDBJ databases">
        <authorList>
            <person name="Muzny D."/>
            <person name="Qin X."/>
            <person name="Deng J."/>
            <person name="Jiang H."/>
            <person name="Liu Y."/>
            <person name="Qu J."/>
            <person name="Song X.-Z."/>
            <person name="Zhang L."/>
            <person name="Thornton R."/>
            <person name="Coyle M."/>
            <person name="Francisco L."/>
            <person name="Jackson L."/>
            <person name="Javaid M."/>
            <person name="Korchina V."/>
            <person name="Kovar C."/>
            <person name="Mata R."/>
            <person name="Mathew T."/>
            <person name="Ngo R."/>
            <person name="Nguyen L."/>
            <person name="Nguyen N."/>
            <person name="Okwuonu G."/>
            <person name="Ongeri F."/>
            <person name="Pham C."/>
            <person name="Simmons D."/>
            <person name="Wilczek-Boney K."/>
            <person name="Hale W."/>
            <person name="Jakkamsetti A."/>
            <person name="Pham P."/>
            <person name="Ruth R."/>
            <person name="San Lucas F."/>
            <person name="Warren J."/>
            <person name="Zhang J."/>
            <person name="Zhao Z."/>
            <person name="Zhou C."/>
            <person name="Zhu D."/>
            <person name="Lee S."/>
            <person name="Bess C."/>
            <person name="Blankenburg K."/>
            <person name="Forbes L."/>
            <person name="Fu Q."/>
            <person name="Gubbala S."/>
            <person name="Hirani K."/>
            <person name="Jayaseelan J.C."/>
            <person name="Lara F."/>
            <person name="Munidasa M."/>
            <person name="Palculict T."/>
            <person name="Patil S."/>
            <person name="Pu L.-L."/>
            <person name="Saada N."/>
            <person name="Tang L."/>
            <person name="Weissenberger G."/>
            <person name="Zhu Y."/>
            <person name="Hemphill L."/>
            <person name="Shang Y."/>
            <person name="Youmans B."/>
            <person name="Ayvaz T."/>
            <person name="Ross M."/>
            <person name="Santibanez J."/>
            <person name="Aqrawi P."/>
            <person name="Gross S."/>
            <person name="Joshi V."/>
            <person name="Fowler G."/>
            <person name="Nazareth L."/>
            <person name="Reid J."/>
            <person name="Worley K."/>
            <person name="Petrosino J."/>
            <person name="Highlander S."/>
            <person name="Gibbs R."/>
        </authorList>
    </citation>
    <scope>NUCLEOTIDE SEQUENCE [LARGE SCALE GENOMIC DNA]</scope>
    <source>
        <strain evidence="1 2">ATCC 23330</strain>
    </source>
</reference>
<name>F5S933_KINKI</name>
<dbReference type="AlphaFoldDB" id="F5S933"/>
<evidence type="ECO:0000313" key="2">
    <source>
        <dbReference type="Proteomes" id="UP000004207"/>
    </source>
</evidence>
<sequence length="43" mass="4975">MMIPIGQKLKIYFKEQKVQAACTKIVLNYTFFLPLRLCLISVA</sequence>
<dbReference type="Proteomes" id="UP000004207">
    <property type="component" value="Unassembled WGS sequence"/>
</dbReference>
<gene>
    <name evidence="1" type="ORF">HMPREF0476_1716</name>
</gene>
<organism evidence="1 2">
    <name type="scientific">Kingella kingae ATCC 23330</name>
    <dbReference type="NCBI Taxonomy" id="887327"/>
    <lineage>
        <taxon>Bacteria</taxon>
        <taxon>Pseudomonadati</taxon>
        <taxon>Pseudomonadota</taxon>
        <taxon>Betaproteobacteria</taxon>
        <taxon>Neisseriales</taxon>
        <taxon>Neisseriaceae</taxon>
        <taxon>Kingella</taxon>
    </lineage>
</organism>
<proteinExistence type="predicted"/>
<protein>
    <submittedName>
        <fullName evidence="1">Uncharacterized protein</fullName>
    </submittedName>
</protein>
<keyword evidence="2" id="KW-1185">Reference proteome</keyword>
<evidence type="ECO:0000313" key="1">
    <source>
        <dbReference type="EMBL" id="EGK07692.1"/>
    </source>
</evidence>
<accession>F5S933</accession>
<comment type="caution">
    <text evidence="1">The sequence shown here is derived from an EMBL/GenBank/DDBJ whole genome shotgun (WGS) entry which is preliminary data.</text>
</comment>